<dbReference type="RefSeq" id="WP_021929614.1">
    <property type="nucleotide sequence ID" value="NZ_AP023322.1"/>
</dbReference>
<proteinExistence type="predicted"/>
<gene>
    <name evidence="1" type="ORF">Cop2CBH44_26150</name>
</gene>
<dbReference type="InterPro" id="IPR010344">
    <property type="entry name" value="YbjH"/>
</dbReference>
<evidence type="ECO:0000313" key="2">
    <source>
        <dbReference type="Proteomes" id="UP000594042"/>
    </source>
</evidence>
<sequence>MAKIFFCIASIFLLPLFLVNTLSAQIPELVKSGFENVSVCEDSIYQIFTVENNARYLPGIAARKALDIISNADTSKKRKSIVFLRNGIPYISMTSSKTGPWEIGYKLPEGYNKNCTHSQRHNSSYFKTDIVIYPELLYRNYRTDRLYEVVFNLSPAIELTLTKGLSFVGQIVIPIYNGYGKRYARIRPGFITLTQQIRLPKQFFISVSGGTFEYDRYGIDAQLFHPFKNIRWGLHAQMGLTGYFALRTKWEASTPGRVTGRLGISYYEPHFNLYAILYAGKYLYEDYGVTAELNRHFRYATIGFYVQKTSKGNYLVNSSRLKLNGGFKIAIALPPYKQIRKKKFRITPASHFRLTYNTYNDGNSCVYYRVHPGESNASANFQPYFIQSEITRQRK</sequence>
<evidence type="ECO:0000313" key="1">
    <source>
        <dbReference type="EMBL" id="BCI64262.1"/>
    </source>
</evidence>
<dbReference type="Proteomes" id="UP000594042">
    <property type="component" value="Chromosome"/>
</dbReference>
<name>A0A7G1HZJ3_9BACT</name>
<organism evidence="1 2">
    <name type="scientific">Coprobacter secundus subsp. similis</name>
    <dbReference type="NCBI Taxonomy" id="2751153"/>
    <lineage>
        <taxon>Bacteria</taxon>
        <taxon>Pseudomonadati</taxon>
        <taxon>Bacteroidota</taxon>
        <taxon>Bacteroidia</taxon>
        <taxon>Bacteroidales</taxon>
        <taxon>Barnesiellaceae</taxon>
        <taxon>Coprobacter</taxon>
    </lineage>
</organism>
<reference evidence="2" key="1">
    <citation type="submission" date="2020-07" db="EMBL/GenBank/DDBJ databases">
        <title>Complete genome sequencing of Coprobacter sp. strain 2CBH44.</title>
        <authorList>
            <person name="Sakamoto M."/>
            <person name="Murakami T."/>
            <person name="Mori H."/>
        </authorList>
    </citation>
    <scope>NUCLEOTIDE SEQUENCE [LARGE SCALE GENOMIC DNA]</scope>
    <source>
        <strain evidence="2">2CBH44</strain>
    </source>
</reference>
<dbReference type="AlphaFoldDB" id="A0A7G1HZJ3"/>
<dbReference type="EMBL" id="AP023322">
    <property type="protein sequence ID" value="BCI64262.1"/>
    <property type="molecule type" value="Genomic_DNA"/>
</dbReference>
<keyword evidence="2" id="KW-1185">Reference proteome</keyword>
<dbReference type="KEGG" id="copr:Cop2CBH44_26150"/>
<protein>
    <recommendedName>
        <fullName evidence="3">YjbH domain-containing protein</fullName>
    </recommendedName>
</protein>
<accession>A0A7G1HZJ3</accession>
<evidence type="ECO:0008006" key="3">
    <source>
        <dbReference type="Google" id="ProtNLM"/>
    </source>
</evidence>
<dbReference type="Pfam" id="PF06082">
    <property type="entry name" value="YjbH"/>
    <property type="match status" value="1"/>
</dbReference>